<dbReference type="Gene3D" id="1.20.140.10">
    <property type="entry name" value="Butyryl-CoA Dehydrogenase, subunit A, domain 3"/>
    <property type="match status" value="1"/>
</dbReference>
<feature type="domain" description="Acyl-CoA oxidase/dehydrogenase middle" evidence="9">
    <location>
        <begin position="132"/>
        <end position="222"/>
    </location>
</feature>
<dbReference type="Pfam" id="PF02771">
    <property type="entry name" value="Acyl-CoA_dh_N"/>
    <property type="match status" value="1"/>
</dbReference>
<evidence type="ECO:0000256" key="2">
    <source>
        <dbReference type="ARBA" id="ARBA00009347"/>
    </source>
</evidence>
<keyword evidence="5 6" id="KW-0560">Oxidoreductase</keyword>
<organism evidence="11 12">
    <name type="scientific">Paenibacillus solani</name>
    <dbReference type="NCBI Taxonomy" id="1705565"/>
    <lineage>
        <taxon>Bacteria</taxon>
        <taxon>Bacillati</taxon>
        <taxon>Bacillota</taxon>
        <taxon>Bacilli</taxon>
        <taxon>Bacillales</taxon>
        <taxon>Paenibacillaceae</taxon>
        <taxon>Paenibacillus</taxon>
    </lineage>
</organism>
<dbReference type="InterPro" id="IPR006091">
    <property type="entry name" value="Acyl-CoA_Oxase/DH_mid-dom"/>
</dbReference>
<gene>
    <name evidence="11" type="ORF">AM231_23600</name>
</gene>
<evidence type="ECO:0000256" key="4">
    <source>
        <dbReference type="ARBA" id="ARBA00022827"/>
    </source>
</evidence>
<dbReference type="Pfam" id="PF00441">
    <property type="entry name" value="Acyl-CoA_dh_1"/>
    <property type="match status" value="1"/>
</dbReference>
<dbReference type="Pfam" id="PF02770">
    <property type="entry name" value="Acyl-CoA_dh_M"/>
    <property type="match status" value="1"/>
</dbReference>
<dbReference type="PATRIC" id="fig|1705565.3.peg.871"/>
<dbReference type="Gene3D" id="2.40.110.10">
    <property type="entry name" value="Butyryl-CoA Dehydrogenase, subunit A, domain 2"/>
    <property type="match status" value="1"/>
</dbReference>
<evidence type="ECO:0000259" key="8">
    <source>
        <dbReference type="Pfam" id="PF00441"/>
    </source>
</evidence>
<comment type="cofactor">
    <cofactor evidence="1 6">
        <name>FAD</name>
        <dbReference type="ChEBI" id="CHEBI:57692"/>
    </cofactor>
</comment>
<keyword evidence="4 6" id="KW-0274">FAD</keyword>
<name>A0A0M1N453_9BACL</name>
<sequence length="397" mass="43788">MNRSGSTDPFIRNKREAIIAARSDKLGAKFAERAPRHDLEGSFPFENFDDLRESGYLKLTVPVSYGGEGASVYEMVLAQERLARGDGSTALAVGWHIGQILQLRLSGAWPKPLFERLCKDVVTEGVVINELASEPATGSPSRGGRPETTARSVPGGWRISGHKTFSTLSPILKQFVVTAGIEHSEKVGAFLVRSGPGVKVEETWNTMGMRATGSHDVLLEDVFVPEAEVIRGIDYEKPTNPVPTEGILLHIPACYMGIAYAARKFAIDFALHHQPNSLTVPIAELPNIQRHIAQIEVDYLTARSYLYQTADRWDNEVENRAALKTELGLAKYVVTNAALRIVDRAMRIVGGLSLSRTLPLERMYRDVRAGLHNPPMDDIVLTNLAHRAISEAEENRD</sequence>
<keyword evidence="3 6" id="KW-0285">Flavoprotein</keyword>
<dbReference type="InterPro" id="IPR013786">
    <property type="entry name" value="AcylCoA_DH/ox_N"/>
</dbReference>
<evidence type="ECO:0000256" key="5">
    <source>
        <dbReference type="ARBA" id="ARBA00023002"/>
    </source>
</evidence>
<dbReference type="SUPFAM" id="SSF47203">
    <property type="entry name" value="Acyl-CoA dehydrogenase C-terminal domain-like"/>
    <property type="match status" value="1"/>
</dbReference>
<dbReference type="InterPro" id="IPR046373">
    <property type="entry name" value="Acyl-CoA_Oxase/DH_mid-dom_sf"/>
</dbReference>
<dbReference type="InterPro" id="IPR009075">
    <property type="entry name" value="AcylCo_DH/oxidase_C"/>
</dbReference>
<dbReference type="EMBL" id="LIUT01000006">
    <property type="protein sequence ID" value="KOR76916.1"/>
    <property type="molecule type" value="Genomic_DNA"/>
</dbReference>
<feature type="domain" description="Acyl-CoA dehydrogenase/oxidase C-terminal" evidence="8">
    <location>
        <begin position="255"/>
        <end position="369"/>
    </location>
</feature>
<dbReference type="RefSeq" id="WP_054404761.1">
    <property type="nucleotide sequence ID" value="NZ_LIUT01000006.1"/>
</dbReference>
<dbReference type="InterPro" id="IPR009100">
    <property type="entry name" value="AcylCoA_DH/oxidase_NM_dom_sf"/>
</dbReference>
<dbReference type="SUPFAM" id="SSF56645">
    <property type="entry name" value="Acyl-CoA dehydrogenase NM domain-like"/>
    <property type="match status" value="1"/>
</dbReference>
<dbReference type="PIRSF" id="PIRSF016578">
    <property type="entry name" value="HsaA"/>
    <property type="match status" value="1"/>
</dbReference>
<dbReference type="InterPro" id="IPR036250">
    <property type="entry name" value="AcylCo_DH-like_C"/>
</dbReference>
<dbReference type="GO" id="GO:0050660">
    <property type="term" value="F:flavin adenine dinucleotide binding"/>
    <property type="evidence" value="ECO:0007669"/>
    <property type="project" value="InterPro"/>
</dbReference>
<evidence type="ECO:0000313" key="12">
    <source>
        <dbReference type="Proteomes" id="UP000036932"/>
    </source>
</evidence>
<proteinExistence type="inferred from homology"/>
<accession>A0A0M1N453</accession>
<comment type="similarity">
    <text evidence="2 6">Belongs to the acyl-CoA dehydrogenase family.</text>
</comment>
<comment type="caution">
    <text evidence="11">The sequence shown here is derived from an EMBL/GenBank/DDBJ whole genome shotgun (WGS) entry which is preliminary data.</text>
</comment>
<dbReference type="PANTHER" id="PTHR43884:SF25">
    <property type="entry name" value="ACYL-COA DEHYDROGENASE YDBM-RELATED"/>
    <property type="match status" value="1"/>
</dbReference>
<keyword evidence="12" id="KW-1185">Reference proteome</keyword>
<dbReference type="InterPro" id="IPR037069">
    <property type="entry name" value="AcylCoA_DH/ox_N_sf"/>
</dbReference>
<dbReference type="Proteomes" id="UP000036932">
    <property type="component" value="Unassembled WGS sequence"/>
</dbReference>
<dbReference type="AlphaFoldDB" id="A0A0M1N453"/>
<dbReference type="GO" id="GO:0003995">
    <property type="term" value="F:acyl-CoA dehydrogenase activity"/>
    <property type="evidence" value="ECO:0007669"/>
    <property type="project" value="TreeGrafter"/>
</dbReference>
<feature type="region of interest" description="Disordered" evidence="7">
    <location>
        <begin position="133"/>
        <end position="156"/>
    </location>
</feature>
<evidence type="ECO:0000259" key="10">
    <source>
        <dbReference type="Pfam" id="PF02771"/>
    </source>
</evidence>
<reference evidence="12" key="1">
    <citation type="submission" date="2015-08" db="EMBL/GenBank/DDBJ databases">
        <title>Genome sequencing project for genomic taxonomy and phylogenomics of Bacillus-like bacteria.</title>
        <authorList>
            <person name="Liu B."/>
            <person name="Wang J."/>
            <person name="Zhu Y."/>
            <person name="Liu G."/>
            <person name="Chen Q."/>
            <person name="Chen Z."/>
            <person name="Lan J."/>
            <person name="Che J."/>
            <person name="Ge C."/>
            <person name="Shi H."/>
            <person name="Pan Z."/>
            <person name="Liu X."/>
        </authorList>
    </citation>
    <scope>NUCLEOTIDE SEQUENCE [LARGE SCALE GENOMIC DNA]</scope>
    <source>
        <strain evidence="12">FJAT-22460</strain>
    </source>
</reference>
<evidence type="ECO:0000256" key="7">
    <source>
        <dbReference type="SAM" id="MobiDB-lite"/>
    </source>
</evidence>
<evidence type="ECO:0000256" key="1">
    <source>
        <dbReference type="ARBA" id="ARBA00001974"/>
    </source>
</evidence>
<evidence type="ECO:0000256" key="3">
    <source>
        <dbReference type="ARBA" id="ARBA00022630"/>
    </source>
</evidence>
<dbReference type="CDD" id="cd00567">
    <property type="entry name" value="ACAD"/>
    <property type="match status" value="1"/>
</dbReference>
<dbReference type="OrthoDB" id="9785203at2"/>
<dbReference type="PANTHER" id="PTHR43884">
    <property type="entry name" value="ACYL-COA DEHYDROGENASE"/>
    <property type="match status" value="1"/>
</dbReference>
<feature type="domain" description="Acyl-CoA dehydrogenase/oxidase N-terminal" evidence="10">
    <location>
        <begin position="28"/>
        <end position="100"/>
    </location>
</feature>
<evidence type="ECO:0000256" key="6">
    <source>
        <dbReference type="RuleBase" id="RU362125"/>
    </source>
</evidence>
<evidence type="ECO:0000313" key="11">
    <source>
        <dbReference type="EMBL" id="KOR76916.1"/>
    </source>
</evidence>
<evidence type="ECO:0000259" key="9">
    <source>
        <dbReference type="Pfam" id="PF02770"/>
    </source>
</evidence>
<protein>
    <submittedName>
        <fullName evidence="11">Acyl-CoA dehydrogenase</fullName>
    </submittedName>
</protein>
<dbReference type="Gene3D" id="1.10.540.10">
    <property type="entry name" value="Acyl-CoA dehydrogenase/oxidase, N-terminal domain"/>
    <property type="match status" value="1"/>
</dbReference>